<dbReference type="Proteomes" id="UP000676079">
    <property type="component" value="Chromosome"/>
</dbReference>
<accession>A0ABX8BE89</accession>
<organism evidence="1 2">
    <name type="scientific">Nocardiopsis changdeensis</name>
    <dbReference type="NCBI Taxonomy" id="2831969"/>
    <lineage>
        <taxon>Bacteria</taxon>
        <taxon>Bacillati</taxon>
        <taxon>Actinomycetota</taxon>
        <taxon>Actinomycetes</taxon>
        <taxon>Streptosporangiales</taxon>
        <taxon>Nocardiopsidaceae</taxon>
        <taxon>Nocardiopsis</taxon>
    </lineage>
</organism>
<keyword evidence="2" id="KW-1185">Reference proteome</keyword>
<reference evidence="1 2" key="1">
    <citation type="submission" date="2021-05" db="EMBL/GenBank/DDBJ databases">
        <title>Direct Submission.</title>
        <authorList>
            <person name="Li K."/>
            <person name="Gao J."/>
        </authorList>
    </citation>
    <scope>NUCLEOTIDE SEQUENCE [LARGE SCALE GENOMIC DNA]</scope>
    <source>
        <strain evidence="1 2">Mg02</strain>
    </source>
</reference>
<proteinExistence type="predicted"/>
<sequence length="64" mass="7240">MDKPSLKQFADQWRKSAEHTEALRIAVANAIRTANQEGMPQKDIAEATGYTRQQIRRIVNADAE</sequence>
<name>A0ABX8BE89_9ACTN</name>
<evidence type="ECO:0000313" key="1">
    <source>
        <dbReference type="EMBL" id="QUX20352.1"/>
    </source>
</evidence>
<dbReference type="RefSeq" id="WP_220561547.1">
    <property type="nucleotide sequence ID" value="NZ_CP074133.1"/>
</dbReference>
<protein>
    <submittedName>
        <fullName evidence="1">Helix-turn-helix domain-containing protein</fullName>
    </submittedName>
</protein>
<evidence type="ECO:0000313" key="2">
    <source>
        <dbReference type="Proteomes" id="UP000676079"/>
    </source>
</evidence>
<dbReference type="EMBL" id="CP074133">
    <property type="protein sequence ID" value="QUX20352.1"/>
    <property type="molecule type" value="Genomic_DNA"/>
</dbReference>
<gene>
    <name evidence="1" type="ORF">KGD84_17645</name>
</gene>